<feature type="region of interest" description="Disordered" evidence="1">
    <location>
        <begin position="1"/>
        <end position="97"/>
    </location>
</feature>
<protein>
    <submittedName>
        <fullName evidence="2">Uncharacterized protein</fullName>
    </submittedName>
</protein>
<reference evidence="3" key="1">
    <citation type="journal article" date="2019" name="Int. J. Syst. Evol. Microbiol.">
        <title>The Global Catalogue of Microorganisms (GCM) 10K type strain sequencing project: providing services to taxonomists for standard genome sequencing and annotation.</title>
        <authorList>
            <consortium name="The Broad Institute Genomics Platform"/>
            <consortium name="The Broad Institute Genome Sequencing Center for Infectious Disease"/>
            <person name="Wu L."/>
            <person name="Ma J."/>
        </authorList>
    </citation>
    <scope>NUCLEOTIDE SEQUENCE [LARGE SCALE GENOMIC DNA]</scope>
    <source>
        <strain evidence="3">NBRC 108730</strain>
    </source>
</reference>
<dbReference type="EMBL" id="BSUZ01000001">
    <property type="protein sequence ID" value="GMA87464.1"/>
    <property type="molecule type" value="Genomic_DNA"/>
</dbReference>
<feature type="compositionally biased region" description="Basic and acidic residues" evidence="1">
    <location>
        <begin position="143"/>
        <end position="155"/>
    </location>
</feature>
<feature type="compositionally biased region" description="Low complexity" evidence="1">
    <location>
        <begin position="29"/>
        <end position="50"/>
    </location>
</feature>
<feature type="compositionally biased region" description="Polar residues" evidence="1">
    <location>
        <begin position="57"/>
        <end position="81"/>
    </location>
</feature>
<evidence type="ECO:0000313" key="2">
    <source>
        <dbReference type="EMBL" id="GMA87464.1"/>
    </source>
</evidence>
<gene>
    <name evidence="2" type="ORF">GCM10025868_27140</name>
</gene>
<dbReference type="Proteomes" id="UP001157017">
    <property type="component" value="Unassembled WGS sequence"/>
</dbReference>
<organism evidence="2 3">
    <name type="scientific">Angustibacter aerolatus</name>
    <dbReference type="NCBI Taxonomy" id="1162965"/>
    <lineage>
        <taxon>Bacteria</taxon>
        <taxon>Bacillati</taxon>
        <taxon>Actinomycetota</taxon>
        <taxon>Actinomycetes</taxon>
        <taxon>Kineosporiales</taxon>
        <taxon>Kineosporiaceae</taxon>
    </lineage>
</organism>
<evidence type="ECO:0000256" key="1">
    <source>
        <dbReference type="SAM" id="MobiDB-lite"/>
    </source>
</evidence>
<feature type="compositionally biased region" description="Polar residues" evidence="1">
    <location>
        <begin position="1"/>
        <end position="16"/>
    </location>
</feature>
<evidence type="ECO:0000313" key="3">
    <source>
        <dbReference type="Proteomes" id="UP001157017"/>
    </source>
</evidence>
<keyword evidence="3" id="KW-1185">Reference proteome</keyword>
<sequence length="155" mass="15583">MPCALSTSPETATPSRWTPGPPSARAIRVTASTTAATDGSASGSVTTSSTWARRSVRTPTTSSCVTFTPSTCSRSATSASGTRGRPRPAGACGASSRTCPEAISGLRAFVTAPGVRPERSVSLGTRQAVVGDEQGEQAGGTGGDRDVRSGHEAGR</sequence>
<comment type="caution">
    <text evidence="2">The sequence shown here is derived from an EMBL/GenBank/DDBJ whole genome shotgun (WGS) entry which is preliminary data.</text>
</comment>
<name>A0ABQ6JI02_9ACTN</name>
<accession>A0ABQ6JI02</accession>
<feature type="region of interest" description="Disordered" evidence="1">
    <location>
        <begin position="115"/>
        <end position="155"/>
    </location>
</feature>
<proteinExistence type="predicted"/>